<sequence length="82" mass="9403">MEVFYPFHKDRLEEIKNRKIVEDGLKCVLGTGMSLECVLAKDKKKPLVINNDTPMESISQDLVNDTKENKKDLYDVAKDIFG</sequence>
<accession>A0A645CPX7</accession>
<dbReference type="AlphaFoldDB" id="A0A645CPX7"/>
<gene>
    <name evidence="1" type="ORF">SDC9_126183</name>
</gene>
<organism evidence="1">
    <name type="scientific">bioreactor metagenome</name>
    <dbReference type="NCBI Taxonomy" id="1076179"/>
    <lineage>
        <taxon>unclassified sequences</taxon>
        <taxon>metagenomes</taxon>
        <taxon>ecological metagenomes</taxon>
    </lineage>
</organism>
<reference evidence="1" key="1">
    <citation type="submission" date="2019-08" db="EMBL/GenBank/DDBJ databases">
        <authorList>
            <person name="Kucharzyk K."/>
            <person name="Murdoch R.W."/>
            <person name="Higgins S."/>
            <person name="Loffler F."/>
        </authorList>
    </citation>
    <scope>NUCLEOTIDE SEQUENCE</scope>
</reference>
<protein>
    <submittedName>
        <fullName evidence="1">Uncharacterized protein</fullName>
    </submittedName>
</protein>
<comment type="caution">
    <text evidence="1">The sequence shown here is derived from an EMBL/GenBank/DDBJ whole genome shotgun (WGS) entry which is preliminary data.</text>
</comment>
<evidence type="ECO:0000313" key="1">
    <source>
        <dbReference type="EMBL" id="MPM79150.1"/>
    </source>
</evidence>
<name>A0A645CPX7_9ZZZZ</name>
<dbReference type="EMBL" id="VSSQ01029151">
    <property type="protein sequence ID" value="MPM79150.1"/>
    <property type="molecule type" value="Genomic_DNA"/>
</dbReference>
<proteinExistence type="predicted"/>